<proteinExistence type="predicted"/>
<comment type="subcellular location">
    <subcellularLocation>
        <location evidence="1">Cell membrane</location>
        <topology evidence="1">Multi-pass membrane protein</topology>
    </subcellularLocation>
</comment>
<dbReference type="Proteomes" id="UP000708208">
    <property type="component" value="Unassembled WGS sequence"/>
</dbReference>
<dbReference type="GO" id="GO:0005886">
    <property type="term" value="C:plasma membrane"/>
    <property type="evidence" value="ECO:0007669"/>
    <property type="project" value="UniProtKB-SubCell"/>
</dbReference>
<keyword evidence="6" id="KW-0675">Receptor</keyword>
<feature type="transmembrane region" description="Helical" evidence="8">
    <location>
        <begin position="234"/>
        <end position="257"/>
    </location>
</feature>
<evidence type="ECO:0000256" key="6">
    <source>
        <dbReference type="ARBA" id="ARBA00023170"/>
    </source>
</evidence>
<accession>A0A8J2JRP0</accession>
<keyword evidence="3 8" id="KW-0812">Transmembrane</keyword>
<evidence type="ECO:0000256" key="3">
    <source>
        <dbReference type="ARBA" id="ARBA00022692"/>
    </source>
</evidence>
<evidence type="ECO:0000256" key="4">
    <source>
        <dbReference type="ARBA" id="ARBA00022989"/>
    </source>
</evidence>
<organism evidence="9 10">
    <name type="scientific">Allacma fusca</name>
    <dbReference type="NCBI Taxonomy" id="39272"/>
    <lineage>
        <taxon>Eukaryota</taxon>
        <taxon>Metazoa</taxon>
        <taxon>Ecdysozoa</taxon>
        <taxon>Arthropoda</taxon>
        <taxon>Hexapoda</taxon>
        <taxon>Collembola</taxon>
        <taxon>Symphypleona</taxon>
        <taxon>Sminthuridae</taxon>
        <taxon>Allacma</taxon>
    </lineage>
</organism>
<dbReference type="EMBL" id="CAJVCH010129935">
    <property type="protein sequence ID" value="CAG7726038.1"/>
    <property type="molecule type" value="Genomic_DNA"/>
</dbReference>
<reference evidence="9" key="1">
    <citation type="submission" date="2021-06" db="EMBL/GenBank/DDBJ databases">
        <authorList>
            <person name="Hodson N. C."/>
            <person name="Mongue J. A."/>
            <person name="Jaron S. K."/>
        </authorList>
    </citation>
    <scope>NUCLEOTIDE SEQUENCE</scope>
</reference>
<evidence type="ECO:0000256" key="8">
    <source>
        <dbReference type="SAM" id="Phobius"/>
    </source>
</evidence>
<keyword evidence="7" id="KW-0325">Glycoprotein</keyword>
<dbReference type="OrthoDB" id="6117597at2759"/>
<sequence>MSTTKLSRHNGNCEGVLIYLHNFSLTTGFIPRFLLNGNRNTGPYFFLGSKPKLLKLMTTNVARKFKWKFGIVWSGSLISEINFFRHSSVMTEEKGKLINFNIDNFTPKILIRSRLEGHYFPCSTTSIYTFVAWNSRKMPIMGVFYNVILAASKVYNFTFSINHPPGGTNQITNGTWPGAVGDVLYNDKEIILGLGHSLERSNVVDFTSLFSLTELVFLKRRPQVKIQSWAIYMYPYHTVVWILLIVFFLTLSSLIGIELGKSLGRKKAVILIFQA</sequence>
<keyword evidence="4 8" id="KW-1133">Transmembrane helix</keyword>
<dbReference type="PANTHER" id="PTHR42643:SF30">
    <property type="entry name" value="IONOTROPIC RECEPTOR 40A-RELATED"/>
    <property type="match status" value="1"/>
</dbReference>
<evidence type="ECO:0000313" key="10">
    <source>
        <dbReference type="Proteomes" id="UP000708208"/>
    </source>
</evidence>
<comment type="caution">
    <text evidence="9">The sequence shown here is derived from an EMBL/GenBank/DDBJ whole genome shotgun (WGS) entry which is preliminary data.</text>
</comment>
<evidence type="ECO:0000256" key="5">
    <source>
        <dbReference type="ARBA" id="ARBA00023136"/>
    </source>
</evidence>
<keyword evidence="2" id="KW-1003">Cell membrane</keyword>
<evidence type="ECO:0000256" key="2">
    <source>
        <dbReference type="ARBA" id="ARBA00022475"/>
    </source>
</evidence>
<evidence type="ECO:0000256" key="1">
    <source>
        <dbReference type="ARBA" id="ARBA00004651"/>
    </source>
</evidence>
<keyword evidence="5 8" id="KW-0472">Membrane</keyword>
<name>A0A8J2JRP0_9HEXA</name>
<dbReference type="AlphaFoldDB" id="A0A8J2JRP0"/>
<evidence type="ECO:0000256" key="7">
    <source>
        <dbReference type="ARBA" id="ARBA00023180"/>
    </source>
</evidence>
<keyword evidence="10" id="KW-1185">Reference proteome</keyword>
<dbReference type="PANTHER" id="PTHR42643">
    <property type="entry name" value="IONOTROPIC RECEPTOR 20A-RELATED"/>
    <property type="match status" value="1"/>
</dbReference>
<feature type="non-terminal residue" evidence="9">
    <location>
        <position position="275"/>
    </location>
</feature>
<evidence type="ECO:0000313" key="9">
    <source>
        <dbReference type="EMBL" id="CAG7726038.1"/>
    </source>
</evidence>
<gene>
    <name evidence="9" type="ORF">AFUS01_LOCUS14969</name>
</gene>
<protein>
    <submittedName>
        <fullName evidence="9">Uncharacterized protein</fullName>
    </submittedName>
</protein>
<dbReference type="InterPro" id="IPR052192">
    <property type="entry name" value="Insect_Ionotropic_Sensory_Rcpt"/>
</dbReference>